<dbReference type="Proteomes" id="UP000887566">
    <property type="component" value="Unplaced"/>
</dbReference>
<keyword evidence="2" id="KW-1185">Reference proteome</keyword>
<accession>A0A914VKN1</accession>
<evidence type="ECO:0000259" key="1">
    <source>
        <dbReference type="Pfam" id="PF11977"/>
    </source>
</evidence>
<sequence length="419" mass="47303">MLGARSLIEDAMMVNGGSSRGVNNSYIPDISVLKPTADALPRKAVIDACNIGRAASGRGRKKVACDALLSLARHLLVRRFDVHLFIPIHYRTLTMDVVEHAAILEHLERLELLTFTTARRKTEERAAFQNYDDLFILGHAEQTGGFVLSGDHYDDVLRTKEFAHMRRVIVNRRVEPLWRDNFGKMFARVGNDRFGRRIPDLVTSARYHYPGESLSDVFFCRAGDGDYEKVRQTVRSEEVRQKLIGEIDKIMDELESTGTVHSLALSNAARRLFPRSSSFPTVRSRAEFESSSHLDEREDNLNDLFCAANAHNLISPALQPSLDCSARAVLDCSTQSLPAYLSTPKEKGKKIEKKENEHKSIVGTAKEDFTDRFRKDIRGQLSEVFEEWVVEQAMEERQSVVDIALIANRCTEILDAVHG</sequence>
<dbReference type="WBParaSite" id="PSAMB.scaffold203size66114.g3124.t1">
    <property type="protein sequence ID" value="PSAMB.scaffold203size66114.g3124.t1"/>
    <property type="gene ID" value="PSAMB.scaffold203size66114.g3124"/>
</dbReference>
<evidence type="ECO:0000313" key="3">
    <source>
        <dbReference type="WBParaSite" id="PSAMB.scaffold203size66114.g3124.t1"/>
    </source>
</evidence>
<dbReference type="InterPro" id="IPR021869">
    <property type="entry name" value="RNase_Zc3h12_NYN"/>
</dbReference>
<name>A0A914VKN1_9BILA</name>
<dbReference type="Pfam" id="PF11977">
    <property type="entry name" value="RNase_Zc3h12a"/>
    <property type="match status" value="1"/>
</dbReference>
<evidence type="ECO:0000313" key="2">
    <source>
        <dbReference type="Proteomes" id="UP000887566"/>
    </source>
</evidence>
<dbReference type="AlphaFoldDB" id="A0A914VKN1"/>
<reference evidence="3" key="1">
    <citation type="submission" date="2022-11" db="UniProtKB">
        <authorList>
            <consortium name="WormBaseParasite"/>
        </authorList>
    </citation>
    <scope>IDENTIFICATION</scope>
</reference>
<feature type="domain" description="RNase NYN" evidence="1">
    <location>
        <begin position="42"/>
        <end position="181"/>
    </location>
</feature>
<protein>
    <submittedName>
        <fullName evidence="3">RNase NYN domain-containing protein</fullName>
    </submittedName>
</protein>
<dbReference type="Gene3D" id="3.40.50.11980">
    <property type="match status" value="1"/>
</dbReference>
<organism evidence="2 3">
    <name type="scientific">Plectus sambesii</name>
    <dbReference type="NCBI Taxonomy" id="2011161"/>
    <lineage>
        <taxon>Eukaryota</taxon>
        <taxon>Metazoa</taxon>
        <taxon>Ecdysozoa</taxon>
        <taxon>Nematoda</taxon>
        <taxon>Chromadorea</taxon>
        <taxon>Plectida</taxon>
        <taxon>Plectina</taxon>
        <taxon>Plectoidea</taxon>
        <taxon>Plectidae</taxon>
        <taxon>Plectus</taxon>
    </lineage>
</organism>
<proteinExistence type="predicted"/>